<dbReference type="AlphaFoldDB" id="A0A8J7M421"/>
<dbReference type="HAMAP" id="MF_00237">
    <property type="entry name" value="TatB"/>
    <property type="match status" value="1"/>
</dbReference>
<evidence type="ECO:0000256" key="7">
    <source>
        <dbReference type="ARBA" id="ARBA00023010"/>
    </source>
</evidence>
<comment type="caution">
    <text evidence="11">The sequence shown here is derived from an EMBL/GenBank/DDBJ whole genome shotgun (WGS) entry which is preliminary data.</text>
</comment>
<evidence type="ECO:0000256" key="9">
    <source>
        <dbReference type="HAMAP-Rule" id="MF_00237"/>
    </source>
</evidence>
<evidence type="ECO:0000256" key="10">
    <source>
        <dbReference type="SAM" id="MobiDB-lite"/>
    </source>
</evidence>
<dbReference type="Pfam" id="PF02416">
    <property type="entry name" value="TatA_B_E"/>
    <property type="match status" value="1"/>
</dbReference>
<dbReference type="Gene3D" id="1.20.5.3310">
    <property type="match status" value="1"/>
</dbReference>
<comment type="similarity">
    <text evidence="9">Belongs to the TatB family.</text>
</comment>
<protein>
    <recommendedName>
        <fullName evidence="9">Sec-independent protein translocase protein TatB</fullName>
    </recommendedName>
</protein>
<proteinExistence type="inferred from homology"/>
<dbReference type="GO" id="GO:0033281">
    <property type="term" value="C:TAT protein transport complex"/>
    <property type="evidence" value="ECO:0007669"/>
    <property type="project" value="UniProtKB-UniRule"/>
</dbReference>
<evidence type="ECO:0000256" key="8">
    <source>
        <dbReference type="ARBA" id="ARBA00023136"/>
    </source>
</evidence>
<accession>A0A8J7M421</accession>
<comment type="function">
    <text evidence="9">Part of the twin-arginine translocation (Tat) system that transports large folded proteins containing a characteristic twin-arginine motif in their signal peptide across membranes. Together with TatC, TatB is part of a receptor directly interacting with Tat signal peptides. TatB may form an oligomeric binding site that transiently accommodates folded Tat precursor proteins before their translocation.</text>
</comment>
<dbReference type="Proteomes" id="UP000655420">
    <property type="component" value="Unassembled WGS sequence"/>
</dbReference>
<dbReference type="GO" id="GO:0043953">
    <property type="term" value="P:protein transport by the Tat complex"/>
    <property type="evidence" value="ECO:0007669"/>
    <property type="project" value="UniProtKB-UniRule"/>
</dbReference>
<reference evidence="11" key="1">
    <citation type="submission" date="2020-12" db="EMBL/GenBank/DDBJ databases">
        <title>Bacterial taxonomy.</title>
        <authorList>
            <person name="Pan X."/>
        </authorList>
    </citation>
    <scope>NUCLEOTIDE SEQUENCE</scope>
    <source>
        <strain evidence="11">M0105</strain>
    </source>
</reference>
<dbReference type="RefSeq" id="WP_200605949.1">
    <property type="nucleotide sequence ID" value="NZ_JAEHHL010000001.1"/>
</dbReference>
<dbReference type="NCBIfam" id="TIGR01410">
    <property type="entry name" value="tatB"/>
    <property type="match status" value="1"/>
</dbReference>
<evidence type="ECO:0000256" key="6">
    <source>
        <dbReference type="ARBA" id="ARBA00022989"/>
    </source>
</evidence>
<dbReference type="PRINTS" id="PR01506">
    <property type="entry name" value="TATBPROTEIN"/>
</dbReference>
<keyword evidence="7 9" id="KW-0811">Translocation</keyword>
<evidence type="ECO:0000256" key="3">
    <source>
        <dbReference type="ARBA" id="ARBA00022475"/>
    </source>
</evidence>
<dbReference type="PANTHER" id="PTHR33162">
    <property type="entry name" value="SEC-INDEPENDENT PROTEIN TRANSLOCASE PROTEIN TATA, CHLOROPLASTIC"/>
    <property type="match status" value="1"/>
</dbReference>
<name>A0A8J7M421_9RHOB</name>
<comment type="subcellular location">
    <subcellularLocation>
        <location evidence="9">Cell membrane</location>
        <topology evidence="9">Single-pass membrane protein</topology>
    </subcellularLocation>
    <subcellularLocation>
        <location evidence="1">Membrane</location>
        <topology evidence="1">Single-pass membrane protein</topology>
    </subcellularLocation>
</comment>
<keyword evidence="12" id="KW-1185">Reference proteome</keyword>
<evidence type="ECO:0000256" key="5">
    <source>
        <dbReference type="ARBA" id="ARBA00022927"/>
    </source>
</evidence>
<feature type="region of interest" description="Disordered" evidence="10">
    <location>
        <begin position="83"/>
        <end position="144"/>
    </location>
</feature>
<dbReference type="PANTHER" id="PTHR33162:SF1">
    <property type="entry name" value="SEC-INDEPENDENT PROTEIN TRANSLOCASE PROTEIN TATA, CHLOROPLASTIC"/>
    <property type="match status" value="1"/>
</dbReference>
<dbReference type="EMBL" id="JAEHHL010000001">
    <property type="protein sequence ID" value="MBK0397799.1"/>
    <property type="molecule type" value="Genomic_DNA"/>
</dbReference>
<keyword evidence="3 9" id="KW-1003">Cell membrane</keyword>
<organism evidence="11 12">
    <name type="scientific">Thermohalobaculum xanthum</name>
    <dbReference type="NCBI Taxonomy" id="2753746"/>
    <lineage>
        <taxon>Bacteria</taxon>
        <taxon>Pseudomonadati</taxon>
        <taxon>Pseudomonadota</taxon>
        <taxon>Alphaproteobacteria</taxon>
        <taxon>Rhodobacterales</taxon>
        <taxon>Paracoccaceae</taxon>
        <taxon>Thermohalobaculum</taxon>
    </lineage>
</organism>
<keyword evidence="2 9" id="KW-0813">Transport</keyword>
<keyword evidence="8 9" id="KW-0472">Membrane</keyword>
<evidence type="ECO:0000256" key="4">
    <source>
        <dbReference type="ARBA" id="ARBA00022692"/>
    </source>
</evidence>
<gene>
    <name evidence="9 11" type="primary">tatB</name>
    <name evidence="11" type="ORF">H0I76_01235</name>
</gene>
<evidence type="ECO:0000313" key="11">
    <source>
        <dbReference type="EMBL" id="MBK0397799.1"/>
    </source>
</evidence>
<comment type="subunit">
    <text evidence="9">The Tat system comprises two distinct complexes: a TatABC complex, containing multiple copies of TatA, TatB and TatC subunits, and a separate TatA complex, containing only TatA subunits. Substrates initially bind to the TatABC complex, which probably triggers association of the separate TatA complex to form the active translocon.</text>
</comment>
<dbReference type="InterPro" id="IPR003369">
    <property type="entry name" value="TatA/B/E"/>
</dbReference>
<keyword evidence="5 9" id="KW-0653">Protein transport</keyword>
<sequence>MFDIGWSELLVIGMLALIVVGPKELPGLLRTVGQYVGKARSVAREFQRSMEDAAREADIGNLKELRDAKRDLDSMTRLDFAEQAKRSSASLAAGGKSGGTTSSGSTKTAVPDKAPAEPKKVAEAPAPAPAPEPAAARSGGAEDA</sequence>
<dbReference type="InterPro" id="IPR018448">
    <property type="entry name" value="TatB"/>
</dbReference>
<evidence type="ECO:0000313" key="12">
    <source>
        <dbReference type="Proteomes" id="UP000655420"/>
    </source>
</evidence>
<keyword evidence="6 9" id="KW-1133">Transmembrane helix</keyword>
<evidence type="ECO:0000256" key="1">
    <source>
        <dbReference type="ARBA" id="ARBA00004167"/>
    </source>
</evidence>
<dbReference type="GO" id="GO:0008320">
    <property type="term" value="F:protein transmembrane transporter activity"/>
    <property type="evidence" value="ECO:0007669"/>
    <property type="project" value="UniProtKB-UniRule"/>
</dbReference>
<keyword evidence="4 9" id="KW-0812">Transmembrane</keyword>
<feature type="compositionally biased region" description="Low complexity" evidence="10">
    <location>
        <begin position="86"/>
        <end position="113"/>
    </location>
</feature>
<evidence type="ECO:0000256" key="2">
    <source>
        <dbReference type="ARBA" id="ARBA00022448"/>
    </source>
</evidence>